<reference evidence="2 3" key="1">
    <citation type="journal article" date="2016" name="Genome Announc.">
        <title>Complete Genome Sequence of Thiostrepton-Producing Streptomyces laurentii ATCC 31255.</title>
        <authorList>
            <person name="Doi K."/>
            <person name="Fujino Y."/>
            <person name="Nagayoshi Y."/>
            <person name="Ohshima T."/>
            <person name="Ogata S."/>
        </authorList>
    </citation>
    <scope>NUCLEOTIDE SEQUENCE [LARGE SCALE GENOMIC DNA]</scope>
    <source>
        <strain evidence="2 3">ATCC 31255</strain>
    </source>
</reference>
<feature type="region of interest" description="Disordered" evidence="1">
    <location>
        <begin position="156"/>
        <end position="221"/>
    </location>
</feature>
<feature type="region of interest" description="Disordered" evidence="1">
    <location>
        <begin position="1100"/>
        <end position="1158"/>
    </location>
</feature>
<dbReference type="Proteomes" id="UP000217676">
    <property type="component" value="Chromosome"/>
</dbReference>
<feature type="compositionally biased region" description="Low complexity" evidence="1">
    <location>
        <begin position="197"/>
        <end position="215"/>
    </location>
</feature>
<feature type="compositionally biased region" description="Low complexity" evidence="1">
    <location>
        <begin position="1376"/>
        <end position="1395"/>
    </location>
</feature>
<feature type="compositionally biased region" description="Basic and acidic residues" evidence="1">
    <location>
        <begin position="2870"/>
        <end position="2881"/>
    </location>
</feature>
<feature type="compositionally biased region" description="Low complexity" evidence="1">
    <location>
        <begin position="175"/>
        <end position="188"/>
    </location>
</feature>
<gene>
    <name evidence="2" type="ORF">SLA_6777</name>
</gene>
<feature type="region of interest" description="Disordered" evidence="1">
    <location>
        <begin position="2284"/>
        <end position="2317"/>
    </location>
</feature>
<dbReference type="KEGG" id="slau:SLA_6777"/>
<feature type="compositionally biased region" description="Polar residues" evidence="1">
    <location>
        <begin position="1109"/>
        <end position="1123"/>
    </location>
</feature>
<sequence>MRGSAALYRTVEQMLGVQEGDHATRTTEDVTPAPSTWSASLANAADALTTYARNAASTVHHTAFGGALDDQGLLLHESLHAQLAPAALLARSHQMIKGTYVIDDLFGTGALAGTDLVVEVRAILSDPRVLGTVTQYGENDLALSDTASHQVSTTFSHEGGLGLSATSGRTRAEAETPATETPRPTGRGPVTGGGGVKAVAGRGRGRAVTSSTSTGMTRVPSESGAQFRIAADVTYEITLIRGTRSLATDSRGPSPTTTTRTVKVPGGIQYLATADQLRRTGGQVVADLGADTRPVGGTLPRRFRRYGMLGLAAVVEATTLSAPTPATPAADTPAPAADRSVLRDRLMDLVGRHAPGSTTPGHRSYVPGLRRLIADVTSPAALAMLPGRGDRQPLSFTFPYQDGLTTKSVTVDVHGHPKGSADELRNLSGRAVGDGGALENFTAHAPANRTESVSRTARSGLNVSGSVSLPTSDTTARKAGLGPVAGHATNRSSTVSTSRTAEDRLWQRTERGTEFTLGYEFTAQVTIDGTTHPLPAPVDGRVTLRFGGDTAAQNPDHEPAFTPVPDEVHLTDPVTRLPQLTGATPLRPIGNEVAYGLTNQQHLLEAVEALAPALHTLTPLSTRTTEGAAVRLTELLHGGRIAAGPQRTTAGFFGRMLGVKNLPSVTLSTQVFNPRVLDSTRGVTTDRVRVAGFGTSSSSASSRTTSFSLAVTGTLGADGSHTLGASAPLVSYQSTPGGRGGGVSAAGRRWEKTGRAGTPDATEGEPTHEVEVDTVTTVTGPDGTVRYVTGTALMRVPERELLGLGVFQEADRGNGVWDLSADPAPRPAPGSATLTEALAATATDLRVIAAGPHPDGLPAQLWHDLGPRPEPVTRMALLYRAYRIAQEGGFPVELALRDSSGTRFWSFVPSSPHASSTVSRPATAPVSSVTGEDAMFARRYDAERRAGEASQALLLIEAADSLRTDGTRLSQQSAEQLRTRLEELDARESELVRERDGLRTMLDKTAAARAGTPAPSPDRAAVLDRRAEMLRGALVSSAHDLDTLHAERARIEQWQDLTARRLAAEAEIRALEGDLTHAAAALETAHQGSLTVSGDLLIPPVTDPRPESLASQTPAWTASNAPEASQGPATTTAPRPPAERVTRPVLPHESRQFKGSATAAVHTERFDPHLTQTNGVKGTRGLLDGSLTLIRHHVRREQMPDGRTVRHFFVTLPFALTDGLTPGDLSSLQNRVQAALDTHINQPGYRLPESGDQLRVTAEFVHAPTHSEAVTLAHATRPARADQRSWDLGHSDAVLTHEILHYLGLPDEYADTGAARPHLFRRNAGASGVHTEGLMARTDTASPDALPAAYLRTIEQVSQNAVIPLHTAPGPLTQVSRLSPSAPNSPSLPVSSSPSDWRRPLSAYVQGYGAEGFPGVGMEHFEPLPTATLDALAEHVTTLLTSHQTADETSTDAQRSAHLATVRAALSREFGPSALATRMPYLLSEHGHPLTVDLDGVRHTVDLRVRLSDPVTSPAFGTYTQEDPERRIEKRATGALEQASASGSVNPRTLPIPLTFNLPVSNSFVTGVLFSPTLNITHNQRAFTGTTGQTVTQTQVLRNNTPSHPVEFASAWQARVRTTGTGTDAAVRIDDEAPALPLREPAAWGDPLDSGRLTVQFPARVATVAPAGPDQHASESSESSDTTVASLDDLPLWTVDSLQDPGFVERRATEVLAQPLGVLAEHSLQELRTFFGEANLRGSAHLQRATAANGQLSPILYRPDGTAVGMLRLTVRLEPNGTTVASVPDKFFMESHLSRSVKFDTGVKITSGVGLDTAVNPSLDLVRPFSATTPWTTGAGFGFKGGLKWSWSHGHNSGSTASVNHTLRTTGRHHLVPFTASYSVSLVSRDGTEHPYPLGSTPVRLRVLPQSAVTLTEPGTRPVPPEIERLEAIGVSATPLRVDGTEQMFTRLETWLRDRGYLPSATPAADASAASPRAASGPLTHAAARVREWWHRLDEANVAARLANQRVFEQFRSSLGLRAALDDMADDAHRVWLTLPGGLTRTEQRIELSLSMTRTASPVVHEGGLGAIETINSVALALPGTEQTSATGGSTRGWGLSLSGPHGTGPLTLAAGYQQASGHQTGTTTTLGNALGHDQLVLTRNAPSQVFTVPVHFTVRVHEGGEHSPVEPFSTAPVPDATVIDMEPPTVLPGTGNTASPSLRVLVPGDRTVPVAGTRDQVATGTPREGRIRPVDDSDRRLLGFRTEDEPGTVPAEPVLRIPDDAFVDLVRGARRLREAILDALVSSGSTGENAGGDGTPTPFSSRGWPSSVLFGPTPQDHRASLTEQLNAAVNATQLTAHAHQLFKSSYVIEGLVLPGLIYDTEVSVEIQAFARGPRLVSEAEHAQYIETGVSSTRSFARQVTDSATFERSTTFSGKEQQASGTWASALHPALGHTSTSRDDHALTTTTSDGVTRTPTEATRLLRIGADTTFVVTVRQGRRNFYLNAVSEVSQHLPGSAAPLTVTRAVDLPDGLQLLVTPGQAGRNREFFAAVSGVTPPAPPAVRDLPFPQPLRDGQAFGVGSVLNVVPLAPRESTADTTDTTEAAGRRPDPERDRFGRVLRELVERAAPGLLSPGDAYGPGVRARLADLTSTAGLRMLASRGANNPLRHHFVHVRNGIARLVEVSVYATPAENLRDVRGSRVDGTSSGQENTFTHVPGNTTVSDSSTAQHGVTFTPGTRHPRPPVGIHMDVFAPKVAHSSARTVATSSGTASDQRFWLRSDAAAEYTLEYEYHAGVRTRTLPFTPAQLTQELLHSDWLRDHAWAQWLSEWIGSASEYGPPLTPPAHDRLPARVDLRFTSDDVHSAGRTTEENQELTTREATVLDSRPLPSARREEGPEDPARRWLPNGVRPLVVHSFSGIGLLHQAVREVAPGLGLPETTPDQRAEAGDQAAVRFTELAGQERLTVGGPWLAGLLGLDASSYGSSPSGAEVTLSVALHSPALLRDTGALAMDRVFIQTTSGATSTTRSDATAFTAQLGAKGPVPQMTLGPTAPLAQFQHQPPGAAATHTATDRNWQRQGVTSVPKDERTWRTHLVSFSTVITVTGPNGDERQVEGSATVRLSERDLLGLGVLPGHVTEQVFDGTTLLRESAPSAPADPAPASTAPPASTAERLAAGITNAEPGTLPVELWLDVRGDAALTLLAAYTGETGDITDLNTLALALARHVAELAGRPVTLGLLTGTGRTLVDSGPLTPSARSTLSDLALDILTGGGSSRTANEPEDTA</sequence>
<accession>A0A160P9F6</accession>
<feature type="region of interest" description="Disordered" evidence="1">
    <location>
        <begin position="1373"/>
        <end position="1396"/>
    </location>
</feature>
<evidence type="ECO:0000256" key="1">
    <source>
        <dbReference type="SAM" id="MobiDB-lite"/>
    </source>
</evidence>
<feature type="region of interest" description="Disordered" evidence="1">
    <location>
        <begin position="2432"/>
        <end position="2452"/>
    </location>
</feature>
<feature type="compositionally biased region" description="Polar residues" evidence="1">
    <location>
        <begin position="449"/>
        <end position="474"/>
    </location>
</feature>
<organism evidence="2 3">
    <name type="scientific">Streptomyces laurentii</name>
    <dbReference type="NCBI Taxonomy" id="39478"/>
    <lineage>
        <taxon>Bacteria</taxon>
        <taxon>Bacillati</taxon>
        <taxon>Actinomycetota</taxon>
        <taxon>Actinomycetes</taxon>
        <taxon>Kitasatosporales</taxon>
        <taxon>Streptomycetaceae</taxon>
        <taxon>Streptomyces</taxon>
    </lineage>
</organism>
<feature type="region of interest" description="Disordered" evidence="1">
    <location>
        <begin position="734"/>
        <end position="769"/>
    </location>
</feature>
<feature type="compositionally biased region" description="Polar residues" evidence="1">
    <location>
        <begin position="2443"/>
        <end position="2452"/>
    </location>
</feature>
<feature type="compositionally biased region" description="Polar residues" evidence="1">
    <location>
        <begin position="2682"/>
        <end position="2715"/>
    </location>
</feature>
<feature type="region of interest" description="Disordered" evidence="1">
    <location>
        <begin position="2677"/>
        <end position="2723"/>
    </location>
</feature>
<feature type="compositionally biased region" description="Basic and acidic residues" evidence="1">
    <location>
        <begin position="2839"/>
        <end position="2849"/>
    </location>
</feature>
<protein>
    <submittedName>
        <fullName evidence="2">Uncharacterized protein</fullName>
    </submittedName>
</protein>
<proteinExistence type="predicted"/>
<name>A0A160P9F6_STRLU</name>
<evidence type="ECO:0000313" key="2">
    <source>
        <dbReference type="EMBL" id="BAU87643.1"/>
    </source>
</evidence>
<feature type="compositionally biased region" description="Basic and acidic residues" evidence="1">
    <location>
        <begin position="2584"/>
        <end position="2593"/>
    </location>
</feature>
<feature type="region of interest" description="Disordered" evidence="1">
    <location>
        <begin position="2839"/>
        <end position="2882"/>
    </location>
</feature>
<dbReference type="EMBL" id="AP017424">
    <property type="protein sequence ID" value="BAU87643.1"/>
    <property type="molecule type" value="Genomic_DNA"/>
</dbReference>
<feature type="compositionally biased region" description="Low complexity" evidence="1">
    <location>
        <begin position="489"/>
        <end position="499"/>
    </location>
</feature>
<evidence type="ECO:0000313" key="3">
    <source>
        <dbReference type="Proteomes" id="UP000217676"/>
    </source>
</evidence>
<feature type="region of interest" description="Disordered" evidence="1">
    <location>
        <begin position="447"/>
        <end position="502"/>
    </location>
</feature>
<feature type="compositionally biased region" description="Basic and acidic residues" evidence="1">
    <location>
        <begin position="1137"/>
        <end position="1152"/>
    </location>
</feature>
<feature type="region of interest" description="Disordered" evidence="1">
    <location>
        <begin position="2570"/>
        <end position="2593"/>
    </location>
</feature>
<keyword evidence="3" id="KW-1185">Reference proteome</keyword>